<dbReference type="AlphaFoldDB" id="A0AAV3NNW9"/>
<name>A0AAV3NNW9_LITER</name>
<comment type="subcellular location">
    <subcellularLocation>
        <location evidence="1">Golgi apparatus membrane</location>
        <topology evidence="1">Single-pass type II membrane protein</topology>
    </subcellularLocation>
    <subcellularLocation>
        <location evidence="10">Membrane</location>
        <topology evidence="10">Single-pass type II membrane protein</topology>
    </subcellularLocation>
</comment>
<dbReference type="CDD" id="cd02440">
    <property type="entry name" value="AdoMet_MTases"/>
    <property type="match status" value="1"/>
</dbReference>
<evidence type="ECO:0000256" key="9">
    <source>
        <dbReference type="ARBA" id="ARBA00023180"/>
    </source>
</evidence>
<dbReference type="EC" id="2.1.1.-" evidence="10"/>
<keyword evidence="6 10" id="KW-0735">Signal-anchor</keyword>
<evidence type="ECO:0000256" key="8">
    <source>
        <dbReference type="ARBA" id="ARBA00023136"/>
    </source>
</evidence>
<dbReference type="Pfam" id="PF03141">
    <property type="entry name" value="Methyltransf_29"/>
    <property type="match status" value="1"/>
</dbReference>
<evidence type="ECO:0000256" key="3">
    <source>
        <dbReference type="ARBA" id="ARBA00022603"/>
    </source>
</evidence>
<protein>
    <recommendedName>
        <fullName evidence="10">Methyltransferase</fullName>
        <ecNumber evidence="10">2.1.1.-</ecNumber>
    </recommendedName>
</protein>
<evidence type="ECO:0000256" key="4">
    <source>
        <dbReference type="ARBA" id="ARBA00022679"/>
    </source>
</evidence>
<dbReference type="EMBL" id="BAABME010015114">
    <property type="protein sequence ID" value="GAA0139458.1"/>
    <property type="molecule type" value="Genomic_DNA"/>
</dbReference>
<reference evidence="12 13" key="1">
    <citation type="submission" date="2024-01" db="EMBL/GenBank/DDBJ databases">
        <title>The complete chloroplast genome sequence of Lithospermum erythrorhizon: insights into the phylogenetic relationship among Boraginaceae species and the maternal lineages of purple gromwells.</title>
        <authorList>
            <person name="Okada T."/>
            <person name="Watanabe K."/>
        </authorList>
    </citation>
    <scope>NUCLEOTIDE SEQUENCE [LARGE SCALE GENOMIC DNA]</scope>
</reference>
<keyword evidence="13" id="KW-1185">Reference proteome</keyword>
<gene>
    <name evidence="12" type="ORF">LIER_35094</name>
</gene>
<organism evidence="12 13">
    <name type="scientific">Lithospermum erythrorhizon</name>
    <name type="common">Purple gromwell</name>
    <name type="synonym">Lithospermum officinale var. erythrorhizon</name>
    <dbReference type="NCBI Taxonomy" id="34254"/>
    <lineage>
        <taxon>Eukaryota</taxon>
        <taxon>Viridiplantae</taxon>
        <taxon>Streptophyta</taxon>
        <taxon>Embryophyta</taxon>
        <taxon>Tracheophyta</taxon>
        <taxon>Spermatophyta</taxon>
        <taxon>Magnoliopsida</taxon>
        <taxon>eudicotyledons</taxon>
        <taxon>Gunneridae</taxon>
        <taxon>Pentapetalae</taxon>
        <taxon>asterids</taxon>
        <taxon>lamiids</taxon>
        <taxon>Boraginales</taxon>
        <taxon>Boraginaceae</taxon>
        <taxon>Boraginoideae</taxon>
        <taxon>Lithospermeae</taxon>
        <taxon>Lithospermum</taxon>
    </lineage>
</organism>
<keyword evidence="3 10" id="KW-0489">Methyltransferase</keyword>
<dbReference type="GO" id="GO:0005802">
    <property type="term" value="C:trans-Golgi network"/>
    <property type="evidence" value="ECO:0007669"/>
    <property type="project" value="TreeGrafter"/>
</dbReference>
<dbReference type="Proteomes" id="UP001454036">
    <property type="component" value="Unassembled WGS sequence"/>
</dbReference>
<comment type="similarity">
    <text evidence="2 10">Belongs to the methyltransferase superfamily.</text>
</comment>
<evidence type="ECO:0000256" key="10">
    <source>
        <dbReference type="RuleBase" id="RU366043"/>
    </source>
</evidence>
<evidence type="ECO:0000256" key="2">
    <source>
        <dbReference type="ARBA" id="ARBA00008361"/>
    </source>
</evidence>
<dbReference type="InterPro" id="IPR004159">
    <property type="entry name" value="Put_SAM_MeTrfase"/>
</dbReference>
<comment type="caution">
    <text evidence="12">The sequence shown here is derived from an EMBL/GenBank/DDBJ whole genome shotgun (WGS) entry which is preliminary data.</text>
</comment>
<keyword evidence="9 10" id="KW-0325">Glycoprotein</keyword>
<dbReference type="GO" id="GO:0000139">
    <property type="term" value="C:Golgi membrane"/>
    <property type="evidence" value="ECO:0007669"/>
    <property type="project" value="UniProtKB-SubCell"/>
</dbReference>
<dbReference type="Gene3D" id="3.40.50.150">
    <property type="entry name" value="Vaccinia Virus protein VP39"/>
    <property type="match status" value="1"/>
</dbReference>
<proteinExistence type="inferred from homology"/>
<evidence type="ECO:0000256" key="7">
    <source>
        <dbReference type="ARBA" id="ARBA00022989"/>
    </source>
</evidence>
<dbReference type="GO" id="GO:0008168">
    <property type="term" value="F:methyltransferase activity"/>
    <property type="evidence" value="ECO:0007669"/>
    <property type="project" value="UniProtKB-UniRule"/>
</dbReference>
<keyword evidence="7" id="KW-1133">Transmembrane helix</keyword>
<keyword evidence="5" id="KW-0812">Transmembrane</keyword>
<evidence type="ECO:0000313" key="13">
    <source>
        <dbReference type="Proteomes" id="UP001454036"/>
    </source>
</evidence>
<dbReference type="FunFam" id="3.40.50.150:FF:000043">
    <property type="entry name" value="probable methyltransferase PMT3"/>
    <property type="match status" value="1"/>
</dbReference>
<keyword evidence="8" id="KW-0472">Membrane</keyword>
<evidence type="ECO:0000256" key="11">
    <source>
        <dbReference type="SAM" id="MobiDB-lite"/>
    </source>
</evidence>
<dbReference type="GO" id="GO:0032259">
    <property type="term" value="P:methylation"/>
    <property type="evidence" value="ECO:0007669"/>
    <property type="project" value="UniProtKB-KW"/>
</dbReference>
<evidence type="ECO:0000256" key="6">
    <source>
        <dbReference type="ARBA" id="ARBA00022968"/>
    </source>
</evidence>
<sequence>MRRIWSRIIARDYTATSSLIKITALSILSLSLLLLVRQFSLKTPSSSSSSQHHQFSPTPPPFRGLVVERTGIIDENGVMSDDFIVGDFELNFTENHNIKNDIVQRVKIEKFKFCVNSSGRDLDCLLPIPKGYKLRIPWPKSRDQVWYDNVPHTRLVEDKAGQNWVLRKEDKFIFPGGDGAVNYLDQISEMVPDISFGKRTRVALDIGCGVANFGAYLMDRNVTTLSIAPKDVHENQIQFALERGLPAIVAGLATHRLVYPSQAFDLIHCSRCRVNWTRDDGILLLEVNRMLRAGGYFVWAAQPVYKHETNLLEQWKEMENLTHSLCWVLVKKEGYISIWQKPYNNTCYLNRESSVKPQLCYENDDPDNAWNVDLNTCITRLPENDCGTNITGWPERLHHPPCRLFIIKMDASISRKEIYKAESKYRNDIVSSYVRAFHLKELNIRNVMDMKAGYGGFAAALLDYQIDCWVMNVVPVSGSNTLPVIYDRGLIGVLHDWCEPFDTHPRTYDLLNAEGLFSIERRRCNISTIMLEMDRILRPGGRVYIRDIIPVIDDLQEIANAMGWVTFRFDTSEGPHSNWKLLNCEKRL</sequence>
<dbReference type="PANTHER" id="PTHR10108">
    <property type="entry name" value="SAM-DEPENDENT METHYLTRANSFERASE"/>
    <property type="match status" value="1"/>
</dbReference>
<accession>A0AAV3NNW9</accession>
<dbReference type="GO" id="GO:0005768">
    <property type="term" value="C:endosome"/>
    <property type="evidence" value="ECO:0007669"/>
    <property type="project" value="TreeGrafter"/>
</dbReference>
<dbReference type="PANTHER" id="PTHR10108:SF1144">
    <property type="entry name" value="METHYLTRANSFERASE PMT10-RELATED"/>
    <property type="match status" value="1"/>
</dbReference>
<feature type="region of interest" description="Disordered" evidence="11">
    <location>
        <begin position="43"/>
        <end position="62"/>
    </location>
</feature>
<dbReference type="InterPro" id="IPR029063">
    <property type="entry name" value="SAM-dependent_MTases_sf"/>
</dbReference>
<keyword evidence="4 10" id="KW-0808">Transferase</keyword>
<evidence type="ECO:0000313" key="12">
    <source>
        <dbReference type="EMBL" id="GAA0139458.1"/>
    </source>
</evidence>
<evidence type="ECO:0000256" key="5">
    <source>
        <dbReference type="ARBA" id="ARBA00022692"/>
    </source>
</evidence>
<feature type="compositionally biased region" description="Low complexity" evidence="11">
    <location>
        <begin position="43"/>
        <end position="56"/>
    </location>
</feature>
<evidence type="ECO:0000256" key="1">
    <source>
        <dbReference type="ARBA" id="ARBA00004323"/>
    </source>
</evidence>
<dbReference type="SUPFAM" id="SSF53335">
    <property type="entry name" value="S-adenosyl-L-methionine-dependent methyltransferases"/>
    <property type="match status" value="2"/>
</dbReference>